<evidence type="ECO:0000313" key="3">
    <source>
        <dbReference type="Proteomes" id="UP000248597"/>
    </source>
</evidence>
<feature type="transmembrane region" description="Helical" evidence="1">
    <location>
        <begin position="71"/>
        <end position="90"/>
    </location>
</feature>
<sequence length="217" mass="25067">MHRWYFSVATVLMLALTLLGFSDNLFTNVGQQSNADPKFVVHGLFCLTWMMLLAVQANLAGRRDIRLHRSLGIAGIFVAAGVVLSTLWVFIEVWKGWEAMQIVGRANRVFLPSYALCALLGFLNRRRPDRHKRLMFIASLYMLEPVLSRAFDPFDPLLLRFTDRQVDGAWWVFFVVVWNAFFLSLLAYDWKVLGRIHAITVGGYAWFCIVWTVIWFV</sequence>
<gene>
    <name evidence="2" type="ORF">DI569_11560</name>
</gene>
<reference evidence="2 3" key="1">
    <citation type="submission" date="2017-08" db="EMBL/GenBank/DDBJ databases">
        <title>Infants hospitalized years apart are colonized by the same room-sourced microbial strains.</title>
        <authorList>
            <person name="Brooks B."/>
            <person name="Olm M.R."/>
            <person name="Firek B.A."/>
            <person name="Baker R."/>
            <person name="Thomas B.C."/>
            <person name="Morowitz M.J."/>
            <person name="Banfield J.F."/>
        </authorList>
    </citation>
    <scope>NUCLEOTIDE SEQUENCE [LARGE SCALE GENOMIC DNA]</scope>
    <source>
        <strain evidence="2">S2_005_003_R2_47</strain>
    </source>
</reference>
<dbReference type="EMBL" id="QFPJ01000027">
    <property type="protein sequence ID" value="PZQ21556.1"/>
    <property type="molecule type" value="Genomic_DNA"/>
</dbReference>
<comment type="caution">
    <text evidence="2">The sequence shown here is derived from an EMBL/GenBank/DDBJ whole genome shotgun (WGS) entry which is preliminary data.</text>
</comment>
<evidence type="ECO:0000256" key="1">
    <source>
        <dbReference type="SAM" id="Phobius"/>
    </source>
</evidence>
<feature type="transmembrane region" description="Helical" evidence="1">
    <location>
        <begin position="171"/>
        <end position="189"/>
    </location>
</feature>
<feature type="transmembrane region" description="Helical" evidence="1">
    <location>
        <begin position="196"/>
        <end position="216"/>
    </location>
</feature>
<name>A0A2W5KX92_SPHMC</name>
<dbReference type="AlphaFoldDB" id="A0A2W5KX92"/>
<organism evidence="2 3">
    <name type="scientific">Sphingopyxis macrogoltabida</name>
    <name type="common">Sphingomonas macrogoltabidus</name>
    <dbReference type="NCBI Taxonomy" id="33050"/>
    <lineage>
        <taxon>Bacteria</taxon>
        <taxon>Pseudomonadati</taxon>
        <taxon>Pseudomonadota</taxon>
        <taxon>Alphaproteobacteria</taxon>
        <taxon>Sphingomonadales</taxon>
        <taxon>Sphingomonadaceae</taxon>
        <taxon>Sphingopyxis</taxon>
    </lineage>
</organism>
<protein>
    <submittedName>
        <fullName evidence="2">Uncharacterized protein</fullName>
    </submittedName>
</protein>
<feature type="transmembrane region" description="Helical" evidence="1">
    <location>
        <begin position="38"/>
        <end position="59"/>
    </location>
</feature>
<keyword evidence="1" id="KW-0812">Transmembrane</keyword>
<keyword evidence="1" id="KW-1133">Transmembrane helix</keyword>
<keyword evidence="1" id="KW-0472">Membrane</keyword>
<evidence type="ECO:0000313" key="2">
    <source>
        <dbReference type="EMBL" id="PZQ21556.1"/>
    </source>
</evidence>
<dbReference type="Proteomes" id="UP000248597">
    <property type="component" value="Unassembled WGS sequence"/>
</dbReference>
<proteinExistence type="predicted"/>
<feature type="transmembrane region" description="Helical" evidence="1">
    <location>
        <begin position="134"/>
        <end position="151"/>
    </location>
</feature>
<accession>A0A2W5KX92</accession>